<dbReference type="EMBL" id="LN714481">
    <property type="protein sequence ID" value="CEL66126.1"/>
    <property type="molecule type" value="Genomic_DNA"/>
</dbReference>
<evidence type="ECO:0000256" key="1">
    <source>
        <dbReference type="SAM" id="MobiDB-lite"/>
    </source>
</evidence>
<feature type="region of interest" description="Disordered" evidence="1">
    <location>
        <begin position="1"/>
        <end position="28"/>
    </location>
</feature>
<reference evidence="2" key="1">
    <citation type="journal article" date="2015" name="PLoS ONE">
        <title>Comprehensive Evaluation of Toxoplasma gondii VEG and Neospora caninum LIV Genomes with Tachyzoite Stage Transcriptome and Proteome Defines Novel Transcript Features.</title>
        <authorList>
            <person name="Ramaprasad A."/>
            <person name="Mourier T."/>
            <person name="Naeem R."/>
            <person name="Malas T.B."/>
            <person name="Moussa E."/>
            <person name="Panigrahi A."/>
            <person name="Vermont S.J."/>
            <person name="Otto T.D."/>
            <person name="Wastling J."/>
            <person name="Pain A."/>
        </authorList>
    </citation>
    <scope>NUCLEOTIDE SEQUENCE</scope>
    <source>
        <strain evidence="2">Liverpool</strain>
    </source>
</reference>
<gene>
    <name evidence="2" type="ORF">BN1204_019505</name>
</gene>
<accession>A0A0F7UAV4</accession>
<feature type="compositionally biased region" description="Basic and acidic residues" evidence="1">
    <location>
        <begin position="1"/>
        <end position="12"/>
    </location>
</feature>
<name>A0A0F7UAV4_NEOCL</name>
<evidence type="ECO:0000313" key="2">
    <source>
        <dbReference type="EMBL" id="CEL66126.1"/>
    </source>
</evidence>
<protein>
    <submittedName>
        <fullName evidence="2">Uncharacterized protein</fullName>
    </submittedName>
</protein>
<dbReference type="AlphaFoldDB" id="A0A0F7UAV4"/>
<organism evidence="2">
    <name type="scientific">Neospora caninum (strain Liverpool)</name>
    <dbReference type="NCBI Taxonomy" id="572307"/>
    <lineage>
        <taxon>Eukaryota</taxon>
        <taxon>Sar</taxon>
        <taxon>Alveolata</taxon>
        <taxon>Apicomplexa</taxon>
        <taxon>Conoidasida</taxon>
        <taxon>Coccidia</taxon>
        <taxon>Eucoccidiorida</taxon>
        <taxon>Eimeriorina</taxon>
        <taxon>Sarcocystidae</taxon>
        <taxon>Neospora</taxon>
    </lineage>
</organism>
<proteinExistence type="predicted"/>
<sequence>MGRTKATMERAKCVSGSDSSDSFAPVPGFVNEGKELTRRKKGPVSETALCTVEEVFLPPVSRESLLTLNPFTEIENIYRQMANNLEKAIDRAQRSGMPKKATVSFVEVEQVATAARARLKSKRDNVAMRFSEAGQQMRVLKSKLNRLDQHITEAVSNARTTCPELRLVNALHVRKKNTPRLLHGPPLMSRLRLRLRSNN</sequence>